<name>A0A1B6NT83_9ZZZZ</name>
<sequence length="41" mass="4795">MLVWLVIGYADILWVSMANAAAYRRAYFRLLTCRHTKLGFC</sequence>
<proteinExistence type="predicted"/>
<protein>
    <submittedName>
        <fullName evidence="1">Uncharacterized protein</fullName>
    </submittedName>
</protein>
<organism evidence="1">
    <name type="scientific">marine sediment metagenome</name>
    <dbReference type="NCBI Taxonomy" id="412755"/>
    <lineage>
        <taxon>unclassified sequences</taxon>
        <taxon>metagenomes</taxon>
        <taxon>ecological metagenomes</taxon>
    </lineage>
</organism>
<dbReference type="AlphaFoldDB" id="A0A1B6NT83"/>
<comment type="caution">
    <text evidence="1">The sequence shown here is derived from an EMBL/GenBank/DDBJ whole genome shotgun (WGS) entry which is preliminary data.</text>
</comment>
<dbReference type="EMBL" id="AYSL01000990">
    <property type="protein sequence ID" value="KTF06700.1"/>
    <property type="molecule type" value="Genomic_DNA"/>
</dbReference>
<gene>
    <name evidence="1" type="ORF">MGSAQ_001804</name>
</gene>
<accession>A0A1B6NT83</accession>
<evidence type="ECO:0000313" key="1">
    <source>
        <dbReference type="EMBL" id="KTF06700.1"/>
    </source>
</evidence>
<reference evidence="1" key="1">
    <citation type="submission" date="2013-11" db="EMBL/GenBank/DDBJ databases">
        <title>Microbial diversity, functional groups and degradation webs in Northern and Southern Mediterranean and Red Sea marine crude oil polluted sites.</title>
        <authorList>
            <person name="Daffonchio D."/>
            <person name="Mapelli F."/>
            <person name="Ferrer M."/>
            <person name="Richter M."/>
            <person name="Cherif A."/>
            <person name="Malkawi H.I."/>
            <person name="Yakimov M.M."/>
            <person name="Abdel-Fattah Y.R."/>
            <person name="Blaghen M."/>
            <person name="Golyshin P.N."/>
            <person name="Kalogerakis N."/>
            <person name="Boon N."/>
            <person name="Magagnini M."/>
            <person name="Fava F."/>
        </authorList>
    </citation>
    <scope>NUCLEOTIDE SEQUENCE</scope>
</reference>